<dbReference type="PROSITE" id="PS50887">
    <property type="entry name" value="GGDEF"/>
    <property type="match status" value="1"/>
</dbReference>
<dbReference type="SUPFAM" id="SSF103190">
    <property type="entry name" value="Sensory domain-like"/>
    <property type="match status" value="1"/>
</dbReference>
<dbReference type="GO" id="GO:0052621">
    <property type="term" value="F:diguanylate cyclase activity"/>
    <property type="evidence" value="ECO:0007669"/>
    <property type="project" value="TreeGrafter"/>
</dbReference>
<dbReference type="Gene3D" id="6.10.340.10">
    <property type="match status" value="1"/>
</dbReference>
<dbReference type="PROSITE" id="PS50885">
    <property type="entry name" value="HAMP"/>
    <property type="match status" value="1"/>
</dbReference>
<feature type="transmembrane region" description="Helical" evidence="2">
    <location>
        <begin position="12"/>
        <end position="30"/>
    </location>
</feature>
<dbReference type="InterPro" id="IPR000160">
    <property type="entry name" value="GGDEF_dom"/>
</dbReference>
<keyword evidence="2" id="KW-0472">Membrane</keyword>
<dbReference type="SUPFAM" id="SSF158472">
    <property type="entry name" value="HAMP domain-like"/>
    <property type="match status" value="1"/>
</dbReference>
<dbReference type="PANTHER" id="PTHR45138">
    <property type="entry name" value="REGULATORY COMPONENTS OF SENSORY TRANSDUCTION SYSTEM"/>
    <property type="match status" value="1"/>
</dbReference>
<dbReference type="SUPFAM" id="SSF55073">
    <property type="entry name" value="Nucleotide cyclase"/>
    <property type="match status" value="1"/>
</dbReference>
<evidence type="ECO:0000256" key="2">
    <source>
        <dbReference type="SAM" id="Phobius"/>
    </source>
</evidence>
<dbReference type="GO" id="GO:0007165">
    <property type="term" value="P:signal transduction"/>
    <property type="evidence" value="ECO:0007669"/>
    <property type="project" value="InterPro"/>
</dbReference>
<dbReference type="Pfam" id="PF00672">
    <property type="entry name" value="HAMP"/>
    <property type="match status" value="1"/>
</dbReference>
<feature type="domain" description="GGDEF" evidence="4">
    <location>
        <begin position="438"/>
        <end position="570"/>
    </location>
</feature>
<dbReference type="AlphaFoldDB" id="A0A1M6SN88"/>
<sequence length="574" mass="68490">MLLRSIRTKFLIYLLLFSLISLSFMAYFGYNSAKKFIYQIEKEKVNFFCENVEEKFTELFNNSNDTLFFLKYITEEILNKINSEHKIESHIRSVFFNFVKTNRQYEGIRLIDKYGNERISVNKSQIFDNNHFEKSNQYRKNEYYIKEGLKLKKEEVFISEIYLLYIKSENTFKPMIDLLTPVYKGKELEGFLILTVDIDYILEDIEKLKTKNKYQNIIIIDENGDYLLDFLNTKKEYVRKDLNKKKNFKEDYPQFYNKIVNSKSLNINLDKTNMIAWYPINIEKLNNKKLFLLIKVDIKQYLSSFIKFREVFIIQIVVIILILIIIGMMLTKHFTAPILKLSEAALSIGKGYFDIDLDIKTNDELEVLSNNIKNMAWELENMYKNMQEIVDEKTKKLKEAHEILEEMAIKDPLTGLYNRHYFNQYIQNFEFEEAKKHKKLMILIIDVDEFKYINDNYGHNIGDIVLMEVAKLLKNSSRESDIVVRYGGDEFLVILFDSDMKIVEKFINRFNDNLKHWNKTSNVLNHDLTVSIGYDEYNEGQNILEVINNADKMMYRNKMAKKRKIKKEVKDDKI</sequence>
<evidence type="ECO:0000259" key="4">
    <source>
        <dbReference type="PROSITE" id="PS50887"/>
    </source>
</evidence>
<dbReference type="GO" id="GO:1902201">
    <property type="term" value="P:negative regulation of bacterial-type flagellum-dependent cell motility"/>
    <property type="evidence" value="ECO:0007669"/>
    <property type="project" value="TreeGrafter"/>
</dbReference>
<feature type="transmembrane region" description="Helical" evidence="2">
    <location>
        <begin position="312"/>
        <end position="331"/>
    </location>
</feature>
<dbReference type="Gene3D" id="3.30.70.270">
    <property type="match status" value="1"/>
</dbReference>
<dbReference type="Pfam" id="PF21623">
    <property type="entry name" value="HK_sensor_dom_bact"/>
    <property type="match status" value="1"/>
</dbReference>
<keyword evidence="2" id="KW-0812">Transmembrane</keyword>
<gene>
    <name evidence="5" type="ORF">SAMN02745883_02102</name>
</gene>
<dbReference type="GO" id="GO:0043709">
    <property type="term" value="P:cell adhesion involved in single-species biofilm formation"/>
    <property type="evidence" value="ECO:0007669"/>
    <property type="project" value="TreeGrafter"/>
</dbReference>
<name>A0A1M6SN88_9FIRM</name>
<dbReference type="FunFam" id="3.30.70.270:FF:000001">
    <property type="entry name" value="Diguanylate cyclase domain protein"/>
    <property type="match status" value="1"/>
</dbReference>
<dbReference type="CDD" id="cd01949">
    <property type="entry name" value="GGDEF"/>
    <property type="match status" value="1"/>
</dbReference>
<dbReference type="SMART" id="SM00267">
    <property type="entry name" value="GGDEF"/>
    <property type="match status" value="1"/>
</dbReference>
<feature type="coiled-coil region" evidence="1">
    <location>
        <begin position="365"/>
        <end position="410"/>
    </location>
</feature>
<protein>
    <submittedName>
        <fullName evidence="5">Diguanylate cyclase (GGDEF) domain-containing protein</fullName>
    </submittedName>
</protein>
<evidence type="ECO:0000256" key="1">
    <source>
        <dbReference type="SAM" id="Coils"/>
    </source>
</evidence>
<organism evidence="5 6">
    <name type="scientific">Caminicella sporogenes DSM 14501</name>
    <dbReference type="NCBI Taxonomy" id="1121266"/>
    <lineage>
        <taxon>Bacteria</taxon>
        <taxon>Bacillati</taxon>
        <taxon>Bacillota</taxon>
        <taxon>Clostridia</taxon>
        <taxon>Peptostreptococcales</taxon>
        <taxon>Caminicellaceae</taxon>
        <taxon>Caminicella</taxon>
    </lineage>
</organism>
<dbReference type="PANTHER" id="PTHR45138:SF9">
    <property type="entry name" value="DIGUANYLATE CYCLASE DGCM-RELATED"/>
    <property type="match status" value="1"/>
</dbReference>
<dbReference type="InterPro" id="IPR003660">
    <property type="entry name" value="HAMP_dom"/>
</dbReference>
<reference evidence="5 6" key="1">
    <citation type="submission" date="2016-11" db="EMBL/GenBank/DDBJ databases">
        <authorList>
            <person name="Jaros S."/>
            <person name="Januszkiewicz K."/>
            <person name="Wedrychowicz H."/>
        </authorList>
    </citation>
    <scope>NUCLEOTIDE SEQUENCE [LARGE SCALE GENOMIC DNA]</scope>
    <source>
        <strain evidence="5 6">DSM 14501</strain>
    </source>
</reference>
<dbReference type="InterPro" id="IPR043128">
    <property type="entry name" value="Rev_trsase/Diguanyl_cyclase"/>
</dbReference>
<accession>A0A1M6SN88</accession>
<dbReference type="InterPro" id="IPR029787">
    <property type="entry name" value="Nucleotide_cyclase"/>
</dbReference>
<feature type="domain" description="HAMP" evidence="3">
    <location>
        <begin position="332"/>
        <end position="384"/>
    </location>
</feature>
<dbReference type="RefSeq" id="WP_072968311.1">
    <property type="nucleotide sequence ID" value="NZ_FRAJ01000019.1"/>
</dbReference>
<dbReference type="InterPro" id="IPR048760">
    <property type="entry name" value="VP0354-like_sensor_dom"/>
</dbReference>
<dbReference type="SMART" id="SM00304">
    <property type="entry name" value="HAMP"/>
    <property type="match status" value="1"/>
</dbReference>
<keyword evidence="2" id="KW-1133">Transmembrane helix</keyword>
<proteinExistence type="predicted"/>
<dbReference type="Pfam" id="PF00990">
    <property type="entry name" value="GGDEF"/>
    <property type="match status" value="1"/>
</dbReference>
<dbReference type="GO" id="GO:0005886">
    <property type="term" value="C:plasma membrane"/>
    <property type="evidence" value="ECO:0007669"/>
    <property type="project" value="TreeGrafter"/>
</dbReference>
<dbReference type="InterPro" id="IPR029151">
    <property type="entry name" value="Sensor-like_sf"/>
</dbReference>
<dbReference type="InterPro" id="IPR050469">
    <property type="entry name" value="Diguanylate_Cyclase"/>
</dbReference>
<dbReference type="EMBL" id="FRAJ01000019">
    <property type="protein sequence ID" value="SHK46107.1"/>
    <property type="molecule type" value="Genomic_DNA"/>
</dbReference>
<evidence type="ECO:0000313" key="5">
    <source>
        <dbReference type="EMBL" id="SHK46107.1"/>
    </source>
</evidence>
<dbReference type="Proteomes" id="UP000184082">
    <property type="component" value="Unassembled WGS sequence"/>
</dbReference>
<dbReference type="STRING" id="1121266.SAMN02745883_02102"/>
<evidence type="ECO:0000313" key="6">
    <source>
        <dbReference type="Proteomes" id="UP000184082"/>
    </source>
</evidence>
<keyword evidence="1" id="KW-0175">Coiled coil</keyword>
<dbReference type="NCBIfam" id="TIGR00254">
    <property type="entry name" value="GGDEF"/>
    <property type="match status" value="1"/>
</dbReference>
<dbReference type="Gene3D" id="3.30.450.20">
    <property type="entry name" value="PAS domain"/>
    <property type="match status" value="1"/>
</dbReference>
<keyword evidence="6" id="KW-1185">Reference proteome</keyword>
<dbReference type="CDD" id="cd06225">
    <property type="entry name" value="HAMP"/>
    <property type="match status" value="1"/>
</dbReference>
<evidence type="ECO:0000259" key="3">
    <source>
        <dbReference type="PROSITE" id="PS50885"/>
    </source>
</evidence>